<dbReference type="InterPro" id="IPR001650">
    <property type="entry name" value="Helicase_C-like"/>
</dbReference>
<dbReference type="Gene3D" id="3.40.50.300">
    <property type="entry name" value="P-loop containing nucleotide triphosphate hydrolases"/>
    <property type="match status" value="1"/>
</dbReference>
<dbReference type="PROSITE" id="PS51192">
    <property type="entry name" value="HELICASE_ATP_BIND_1"/>
    <property type="match status" value="1"/>
</dbReference>
<evidence type="ECO:0000313" key="5">
    <source>
        <dbReference type="Proteomes" id="UP000265725"/>
    </source>
</evidence>
<dbReference type="KEGG" id="paek:D3873_02810"/>
<dbReference type="GO" id="GO:0016787">
    <property type="term" value="F:hydrolase activity"/>
    <property type="evidence" value="ECO:0007669"/>
    <property type="project" value="UniProtKB-KW"/>
</dbReference>
<dbReference type="FunFam" id="3.40.50.300:FF:000533">
    <property type="entry name" value="Helicase, Snf2 family"/>
    <property type="match status" value="1"/>
</dbReference>
<dbReference type="GO" id="GO:0005524">
    <property type="term" value="F:ATP binding"/>
    <property type="evidence" value="ECO:0007669"/>
    <property type="project" value="InterPro"/>
</dbReference>
<keyword evidence="5" id="KW-1185">Reference proteome</keyword>
<evidence type="ECO:0000259" key="3">
    <source>
        <dbReference type="PROSITE" id="PS51194"/>
    </source>
</evidence>
<dbReference type="PANTHER" id="PTHR10799">
    <property type="entry name" value="SNF2/RAD54 HELICASE FAMILY"/>
    <property type="match status" value="1"/>
</dbReference>
<dbReference type="AlphaFoldDB" id="A0A385YW35"/>
<evidence type="ECO:0000259" key="2">
    <source>
        <dbReference type="PROSITE" id="PS51192"/>
    </source>
</evidence>
<dbReference type="Pfam" id="PF12419">
    <property type="entry name" value="DUF3670"/>
    <property type="match status" value="1"/>
</dbReference>
<reference evidence="5" key="1">
    <citation type="submission" date="2018-09" db="EMBL/GenBank/DDBJ databases">
        <authorList>
            <person name="Zhu H."/>
        </authorList>
    </citation>
    <scope>NUCLEOTIDE SEQUENCE [LARGE SCALE GENOMIC DNA]</scope>
    <source>
        <strain evidence="5">K2R23-3</strain>
    </source>
</reference>
<organism evidence="4 5">
    <name type="scientific">Paenisporosarcina cavernae</name>
    <dbReference type="NCBI Taxonomy" id="2320858"/>
    <lineage>
        <taxon>Bacteria</taxon>
        <taxon>Bacillati</taxon>
        <taxon>Bacillota</taxon>
        <taxon>Bacilli</taxon>
        <taxon>Bacillales</taxon>
        <taxon>Caryophanaceae</taxon>
        <taxon>Paenisporosarcina</taxon>
    </lineage>
</organism>
<dbReference type="InterPro" id="IPR000330">
    <property type="entry name" value="SNF2_N"/>
</dbReference>
<feature type="domain" description="Helicase ATP-binding" evidence="2">
    <location>
        <begin position="427"/>
        <end position="592"/>
    </location>
</feature>
<gene>
    <name evidence="4" type="ORF">D3873_02810</name>
</gene>
<dbReference type="InterPro" id="IPR038718">
    <property type="entry name" value="SNF2-like_sf"/>
</dbReference>
<dbReference type="Pfam" id="PF00176">
    <property type="entry name" value="SNF2-rel_dom"/>
    <property type="match status" value="1"/>
</dbReference>
<dbReference type="InterPro" id="IPR049730">
    <property type="entry name" value="SNF2/RAD54-like_C"/>
</dbReference>
<evidence type="ECO:0000313" key="4">
    <source>
        <dbReference type="EMBL" id="AYC30754.1"/>
    </source>
</evidence>
<dbReference type="CDD" id="cd18012">
    <property type="entry name" value="DEXQc_arch_SWI2_SNF2"/>
    <property type="match status" value="1"/>
</dbReference>
<evidence type="ECO:0000256" key="1">
    <source>
        <dbReference type="ARBA" id="ARBA00022801"/>
    </source>
</evidence>
<dbReference type="InterPro" id="IPR014001">
    <property type="entry name" value="Helicase_ATP-bd"/>
</dbReference>
<dbReference type="SMART" id="SM00487">
    <property type="entry name" value="DEXDc"/>
    <property type="match status" value="1"/>
</dbReference>
<dbReference type="CDD" id="cd18793">
    <property type="entry name" value="SF2_C_SNF"/>
    <property type="match status" value="1"/>
</dbReference>
<name>A0A385YW35_9BACL</name>
<proteinExistence type="predicted"/>
<keyword evidence="4" id="KW-0547">Nucleotide-binding</keyword>
<feature type="domain" description="Helicase C-terminal" evidence="3">
    <location>
        <begin position="722"/>
        <end position="881"/>
    </location>
</feature>
<accession>A0A385YW35</accession>
<sequence length="887" mass="101842">MFQVQAISSGGYPLFTEQWLTYLTFRHEASFFGLTLSDEGIFHAADLVDLLQPSIRHPYVQLTGADPFSSEKLGQMEKVAALYEQPTLWNEVSVASGEVTHPHLTEEENSYFQAVVTKTLYGAGLTMQDVPSLLPFFQDGGWPLTKRSTNDTLFLALRLVEPEVFSDEWTLETVLRGKRNTAYWTPPKRKMNLPIGEAVPEKWADQVDWIHSTQQAMLELLDLSPQESFFSQTLEDVDVRKFLRDDAAKLQALGFEVILPAWLRSVKEQKMKVRTNASVKSYKTSAGLNEVLQFNWQFSLNGHEISEEQFRDIVDNNRQYIQAGNEWFRMDAHWMHEIRKWMEQTEEEEWTVKDLLFRETPDVMLLEQEDMEEEEEEDPLIAFEFEKALGEYVQLLREKEGLPETDISPLLQTELRPYQVIGFNWLVFMRENGFGVCLADDMGLGKTVQLISYLLHIHRTEKTPKQSIIICPTSVLGNWQKELERFAPDLHVHVHYGNTREKEAEGGTLFDGSQADVVLTTYGTASQDAHFLSEKSWTSITLDEAQNIKNMHTKQSKAIRKMHGDHHIALTGTPVENRLSELWAIFDFIYKGYLGSFSKFQENFIAPIERENSEAHKKKLRTKIQPFLLRRTKQDSDLLLGLPDKQEKREFCPLTVEQASLYEGLIAETLEKVQQLSGFEKKGLILKMLSKLKQLCNHPALYLKEAFDDAEDMLERSEKLKRVVQLAAEIAENGEQCLIFTQYIGMGHLIQHCLSEIYDIDVPFLSGSMPKGQRDALVDSFQRKEFPVFLLSLKAGGTGLNLTAASHVLHADRWWNPAVENQATDRAYRIGQTKFVEVHKFVTIGTIEEKIDKLLIEKQALSDDLIQSSNWITELPDDDLRELLTFG</sequence>
<keyword evidence="4" id="KW-0347">Helicase</keyword>
<keyword evidence="1" id="KW-0378">Hydrolase</keyword>
<dbReference type="GO" id="GO:0004386">
    <property type="term" value="F:helicase activity"/>
    <property type="evidence" value="ECO:0007669"/>
    <property type="project" value="UniProtKB-KW"/>
</dbReference>
<keyword evidence="4" id="KW-0067">ATP-binding</keyword>
<dbReference type="EMBL" id="CP032418">
    <property type="protein sequence ID" value="AYC30754.1"/>
    <property type="molecule type" value="Genomic_DNA"/>
</dbReference>
<dbReference type="InterPro" id="IPR027417">
    <property type="entry name" value="P-loop_NTPase"/>
</dbReference>
<dbReference type="SUPFAM" id="SSF52540">
    <property type="entry name" value="P-loop containing nucleoside triphosphate hydrolases"/>
    <property type="match status" value="2"/>
</dbReference>
<dbReference type="PROSITE" id="PS51194">
    <property type="entry name" value="HELICASE_CTER"/>
    <property type="match status" value="1"/>
</dbReference>
<dbReference type="Pfam" id="PF00271">
    <property type="entry name" value="Helicase_C"/>
    <property type="match status" value="1"/>
</dbReference>
<dbReference type="SMART" id="SM00490">
    <property type="entry name" value="HELICc"/>
    <property type="match status" value="1"/>
</dbReference>
<protein>
    <submittedName>
        <fullName evidence="4">DEAD/DEAH box helicase</fullName>
    </submittedName>
</protein>
<dbReference type="Gene3D" id="3.40.50.10810">
    <property type="entry name" value="Tandem AAA-ATPase domain"/>
    <property type="match status" value="1"/>
</dbReference>
<dbReference type="Proteomes" id="UP000265725">
    <property type="component" value="Chromosome"/>
</dbReference>
<dbReference type="OrthoDB" id="9760715at2"/>
<dbReference type="InterPro" id="IPR022138">
    <property type="entry name" value="DUF3670"/>
</dbReference>